<dbReference type="InterPro" id="IPR012337">
    <property type="entry name" value="RNaseH-like_sf"/>
</dbReference>
<keyword evidence="2" id="KW-0808">Transferase</keyword>
<dbReference type="InterPro" id="IPR052560">
    <property type="entry name" value="RdDP_mobile_element"/>
</dbReference>
<dbReference type="SUPFAM" id="SSF56219">
    <property type="entry name" value="DNase I-like"/>
    <property type="match status" value="1"/>
</dbReference>
<dbReference type="Gene3D" id="3.30.420.10">
    <property type="entry name" value="Ribonuclease H-like superfamily/Ribonuclease H"/>
    <property type="match status" value="1"/>
</dbReference>
<evidence type="ECO:0000259" key="1">
    <source>
        <dbReference type="Pfam" id="PF14529"/>
    </source>
</evidence>
<dbReference type="SUPFAM" id="SSF53098">
    <property type="entry name" value="Ribonuclease H-like"/>
    <property type="match status" value="1"/>
</dbReference>
<dbReference type="PANTHER" id="PTHR36688">
    <property type="entry name" value="ENDO/EXONUCLEASE/PHOSPHATASE DOMAIN-CONTAINING PROTEIN"/>
    <property type="match status" value="1"/>
</dbReference>
<dbReference type="GO" id="GO:0003676">
    <property type="term" value="F:nucleic acid binding"/>
    <property type="evidence" value="ECO:0007669"/>
    <property type="project" value="InterPro"/>
</dbReference>
<evidence type="ECO:0000313" key="2">
    <source>
        <dbReference type="EMBL" id="KAF0746227.1"/>
    </source>
</evidence>
<protein>
    <submittedName>
        <fullName evidence="2">Putative RNA-directed DNA polymerase</fullName>
    </submittedName>
</protein>
<sequence length="683" mass="78320">MTSFLSSGSSYENIIVVNILVDYSRSTKSQYIFSNISTLTEINYDGYNKNRLDSTRASGGVAIYVKTNYPSRQFTIDTNIEAIVVTIKLTDNDLNICNIYIPNQKLFTETDINNINKQLPQPFIIVGDFNSHNVIWGSDQTDQRGKVIENILENNNIILLNNTELTRLNPINGNMSNIDLSFASTALAQRMDWKLSTNLTSSDHFPITIQILSRSDNSKNKTFERWNLKEPHWSLYTELLESEKDNIKNIDTLSIDCIVKSFTDAITKTAELSIGKNKCKTKKPKVPWWNDEIKNAIKSKNKALNIFKKTKNETDTKLIWNKIRLKRNNKINLIDENNNYLNSNDNSYKSKFIKMKIEKENTPIINTVDQKNENQVQINAMITMDEISYTLKKCKSLSPGPVGIPFIFIHYFEKWFAKTGFSFSTEISNCIIFSRKPNLGELNIKLNNVNIINKKHIKILGITFDSRLTWSPHIKSLKIDTNKALRILKLLSHTTWGSETEILIKIFKSTIQAKLHHGSIIYNSAKKNINKIHRLKSQYWNTNGYSPPWTSSYNINTELNTLRKENTLPNTYKNVLKSTIEHLNDFHEIYTDAFKNDEGVGIAIVKNNLQSSFKLPLTCSIYTAEAVAIFLAIKSVNKNKNQKYIILSDSLSAFISIKSKFNPSDIVIQIQNRLEEAKKRTIS</sequence>
<dbReference type="Gene3D" id="3.60.10.10">
    <property type="entry name" value="Endonuclease/exonuclease/phosphatase"/>
    <property type="match status" value="1"/>
</dbReference>
<keyword evidence="2" id="KW-0695">RNA-directed DNA polymerase</keyword>
<organism evidence="2 3">
    <name type="scientific">Aphis craccivora</name>
    <name type="common">Cowpea aphid</name>
    <dbReference type="NCBI Taxonomy" id="307492"/>
    <lineage>
        <taxon>Eukaryota</taxon>
        <taxon>Metazoa</taxon>
        <taxon>Ecdysozoa</taxon>
        <taxon>Arthropoda</taxon>
        <taxon>Hexapoda</taxon>
        <taxon>Insecta</taxon>
        <taxon>Pterygota</taxon>
        <taxon>Neoptera</taxon>
        <taxon>Paraneoptera</taxon>
        <taxon>Hemiptera</taxon>
        <taxon>Sternorrhyncha</taxon>
        <taxon>Aphidomorpha</taxon>
        <taxon>Aphidoidea</taxon>
        <taxon>Aphididae</taxon>
        <taxon>Aphidini</taxon>
        <taxon>Aphis</taxon>
        <taxon>Aphis</taxon>
    </lineage>
</organism>
<reference evidence="2 3" key="1">
    <citation type="submission" date="2019-08" db="EMBL/GenBank/DDBJ databases">
        <title>Whole genome of Aphis craccivora.</title>
        <authorList>
            <person name="Voronova N.V."/>
            <person name="Shulinski R.S."/>
            <person name="Bandarenka Y.V."/>
            <person name="Zhorov D.G."/>
            <person name="Warner D."/>
        </authorList>
    </citation>
    <scope>NUCLEOTIDE SEQUENCE [LARGE SCALE GENOMIC DNA]</scope>
    <source>
        <strain evidence="2">180601</strain>
        <tissue evidence="2">Whole Body</tissue>
    </source>
</reference>
<dbReference type="PANTHER" id="PTHR36688:SF2">
    <property type="entry name" value="ENDONUCLEASE_EXONUCLEASE_PHOSPHATASE DOMAIN-CONTAINING PROTEIN"/>
    <property type="match status" value="1"/>
</dbReference>
<dbReference type="GO" id="GO:0003964">
    <property type="term" value="F:RNA-directed DNA polymerase activity"/>
    <property type="evidence" value="ECO:0007669"/>
    <property type="project" value="UniProtKB-KW"/>
</dbReference>
<dbReference type="AlphaFoldDB" id="A0A6G0XZP3"/>
<gene>
    <name evidence="2" type="ORF">FWK35_00021857</name>
</gene>
<dbReference type="InterPro" id="IPR036691">
    <property type="entry name" value="Endo/exonu/phosph_ase_sf"/>
</dbReference>
<name>A0A6G0XZP3_APHCR</name>
<keyword evidence="3" id="KW-1185">Reference proteome</keyword>
<keyword evidence="2" id="KW-0548">Nucleotidyltransferase</keyword>
<dbReference type="EMBL" id="VUJU01007288">
    <property type="protein sequence ID" value="KAF0746227.1"/>
    <property type="molecule type" value="Genomic_DNA"/>
</dbReference>
<dbReference type="InterPro" id="IPR036397">
    <property type="entry name" value="RNaseH_sf"/>
</dbReference>
<dbReference type="InterPro" id="IPR005135">
    <property type="entry name" value="Endo/exonuclease/phosphatase"/>
</dbReference>
<feature type="domain" description="Endonuclease/exonuclease/phosphatase" evidence="1">
    <location>
        <begin position="95"/>
        <end position="207"/>
    </location>
</feature>
<dbReference type="Proteomes" id="UP000478052">
    <property type="component" value="Unassembled WGS sequence"/>
</dbReference>
<proteinExistence type="predicted"/>
<evidence type="ECO:0000313" key="3">
    <source>
        <dbReference type="Proteomes" id="UP000478052"/>
    </source>
</evidence>
<comment type="caution">
    <text evidence="2">The sequence shown here is derived from an EMBL/GenBank/DDBJ whole genome shotgun (WGS) entry which is preliminary data.</text>
</comment>
<dbReference type="Pfam" id="PF14529">
    <property type="entry name" value="Exo_endo_phos_2"/>
    <property type="match status" value="1"/>
</dbReference>
<accession>A0A6G0XZP3</accession>
<dbReference type="OrthoDB" id="6497161at2759"/>